<protein>
    <submittedName>
        <fullName evidence="1">Uncharacterized protein</fullName>
    </submittedName>
</protein>
<proteinExistence type="predicted"/>
<name>A0A1F8GKK0_9BACT</name>
<comment type="caution">
    <text evidence="1">The sequence shown here is derived from an EMBL/GenBank/DDBJ whole genome shotgun (WGS) entry which is preliminary data.</text>
</comment>
<evidence type="ECO:0000313" key="2">
    <source>
        <dbReference type="Proteomes" id="UP000178911"/>
    </source>
</evidence>
<accession>A0A1F8GKK0</accession>
<evidence type="ECO:0000313" key="1">
    <source>
        <dbReference type="EMBL" id="OGN25196.1"/>
    </source>
</evidence>
<dbReference type="Proteomes" id="UP000178911">
    <property type="component" value="Unassembled WGS sequence"/>
</dbReference>
<dbReference type="AlphaFoldDB" id="A0A1F8GKK0"/>
<gene>
    <name evidence="1" type="ORF">A3A13_03895</name>
</gene>
<sequence>METQKGAKIGFVSRIDFGSKGFRQSAVRESFRILEKDEGTHFNVLVGGLVAQKAIVEQMKAYVKEKSAKLAPKERAARRAEFEESFLRKCARELAKIIPEVRGSDPENPKNERILDLFIVTSPAFDGEVGERIAHLLAEERKDVRVGDNPGSERLVVKYVDKVIWILTPVKAVWMRGDYYSTAAERVIKDKIKQTSQGSPDCYVVGGFGSSIHKPKGELRYQYFSVPACHRLEDTRIAENQVGVSVLEYSADGRRRSYRTHSLKDLTSRELGFIVPPERASANQKKIIERLKVRGSLTPGIIKHDLGLSVKDIEREMASLMRKKTFRRNGENWPGIYYQEHGRKYYFDLDYIQNRLRYAPLVGPFQEDRIVGFACLHAGSVETDYNFFVNRVPEIILTQNAQLLVGAGDIIEGNEHDLMIKGEVIGGADNTVQEKWAANMIGMVISKVFKTRFDQAMQGVDKDKLNSEKIIELVKAALLVFNVIPGNHDLWSKKHGHNPLEIFRSTLEAYLNAHIQNTLSGYKLPFVPVGHIVGERVISESVHQLPSGLKLSVQHPHLSRAKTTSIRPQEMLEFGKRMGCQVTIGANFHVGEIVNEWDMDLGQCVCMELGTIKHGSNFERNKMKTVDQGVGSLKIVSKGQRIIMTEGVFDGEDNPGPPINNLDVINMFLQKIGIVPIK</sequence>
<reference evidence="1 2" key="1">
    <citation type="journal article" date="2016" name="Nat. Commun.">
        <title>Thousands of microbial genomes shed light on interconnected biogeochemical processes in an aquifer system.</title>
        <authorList>
            <person name="Anantharaman K."/>
            <person name="Brown C.T."/>
            <person name="Hug L.A."/>
            <person name="Sharon I."/>
            <person name="Castelle C.J."/>
            <person name="Probst A.J."/>
            <person name="Thomas B.C."/>
            <person name="Singh A."/>
            <person name="Wilkins M.J."/>
            <person name="Karaoz U."/>
            <person name="Brodie E.L."/>
            <person name="Williams K.H."/>
            <person name="Hubbard S.S."/>
            <person name="Banfield J.F."/>
        </authorList>
    </citation>
    <scope>NUCLEOTIDE SEQUENCE [LARGE SCALE GENOMIC DNA]</scope>
</reference>
<organism evidence="1 2">
    <name type="scientific">Candidatus Yanofskybacteria bacterium RIFCSPLOWO2_01_FULL_43_22</name>
    <dbReference type="NCBI Taxonomy" id="1802695"/>
    <lineage>
        <taxon>Bacteria</taxon>
        <taxon>Candidatus Yanofskyibacteriota</taxon>
    </lineage>
</organism>
<dbReference type="EMBL" id="MGKJ01000004">
    <property type="protein sequence ID" value="OGN25196.1"/>
    <property type="molecule type" value="Genomic_DNA"/>
</dbReference>